<dbReference type="Pfam" id="PF13513">
    <property type="entry name" value="HEAT_EZ"/>
    <property type="match status" value="2"/>
</dbReference>
<dbReference type="GO" id="GO:0031267">
    <property type="term" value="F:small GTPase binding"/>
    <property type="evidence" value="ECO:0007669"/>
    <property type="project" value="InterPro"/>
</dbReference>
<evidence type="ECO:0000313" key="10">
    <source>
        <dbReference type="Proteomes" id="UP001140172"/>
    </source>
</evidence>
<dbReference type="GO" id="GO:0005634">
    <property type="term" value="C:nucleus"/>
    <property type="evidence" value="ECO:0007669"/>
    <property type="project" value="UniProtKB-SubCell"/>
</dbReference>
<dbReference type="PANTHER" id="PTHR10527">
    <property type="entry name" value="IMPORTIN BETA"/>
    <property type="match status" value="1"/>
</dbReference>
<keyword evidence="6" id="KW-0653">Protein transport</keyword>
<reference evidence="9" key="1">
    <citation type="submission" date="2022-07" db="EMBL/GenBank/DDBJ databases">
        <title>Phylogenomic reconstructions and comparative analyses of Kickxellomycotina fungi.</title>
        <authorList>
            <person name="Reynolds N.K."/>
            <person name="Stajich J.E."/>
            <person name="Barry K."/>
            <person name="Grigoriev I.V."/>
            <person name="Crous P."/>
            <person name="Smith M.E."/>
        </authorList>
    </citation>
    <scope>NUCLEOTIDE SEQUENCE</scope>
    <source>
        <strain evidence="9">BCRC 34489</strain>
    </source>
</reference>
<dbReference type="SUPFAM" id="SSF48371">
    <property type="entry name" value="ARM repeat"/>
    <property type="match status" value="1"/>
</dbReference>
<dbReference type="OrthoDB" id="543373at2759"/>
<keyword evidence="10" id="KW-1185">Reference proteome</keyword>
<feature type="domain" description="Importin N-terminal" evidence="8">
    <location>
        <begin position="29"/>
        <end position="111"/>
    </location>
</feature>
<dbReference type="Pfam" id="PF25780">
    <property type="entry name" value="TPR_IPO5"/>
    <property type="match status" value="1"/>
</dbReference>
<dbReference type="GO" id="GO:0006606">
    <property type="term" value="P:protein import into nucleus"/>
    <property type="evidence" value="ECO:0007669"/>
    <property type="project" value="InterPro"/>
</dbReference>
<gene>
    <name evidence="9" type="primary">PSE1</name>
    <name evidence="9" type="ORF">GGI15_004737</name>
</gene>
<sequence>MSNFSQTAALLKAVMSSLMSSDNDERTRAEAQLNTEWVATQPQTLLGSLAFLAHRDGEAQARAFAAILLRRIAYQNAAAAENREDQQTVWSAVPEAVHQAVKAELMGALQDETERGARHKVCDTISEIVSHEGADLWPELLGALYACAQDADAQRRESAYRVFTACPELLEAQDAAAVSGAFAGAFADGDGAVRLAALQAVVAFIVSASDRQRAALAPLVGPMLGVLERQVADGDEAGLLDALLALMEAASEAPKLFRSVLDALVTFCTGLAKNAALEARTQQSAVELLVTLAEAAPGMCRKNAQFCAQVVPVCLAMLSSIEDDESWHTGDVLDDSDSDDSWVFGEQTMDRLAIALGGKQLLPKAFEMIPQMLASDDWAQRVGGLSAISAIGEGCYRIMRGELGQIVGLVTDKFNDANPRVRYAACNCVGQMSTDFAPTMQEKYVAEVLPRLLAAMGDSHARVQTHAAAAVVNFAEEASKTTMEPYLDALLERLLAMLRSDRRYVQEQAITTIATVADNAQSRFTAYYGAIMPMLLNVLEQVTDADYRMLRSKAMECATFVAVAVGREVFEADSARLVKLLTAAQQSVADADDPQASYLQQAWARLCQLLGRDFVPLLPVVMPPLLAAAAQPPDFAVLAADEDAEAQYAAEDGWEFTQMGGQQLGIRTSALEDKLEAVELLTSYADSLGGGFVAYAAQTLEIMVPLFRFYYHEGVRMAAAAGVPVVLGALRDSGDSATLRTAWAAVCDKYIAVMDGEDDDAFAAQLFAGFAEAVDVAGAACMSEAQLVAFTDACVELMTRYHGRMVERAAARAAQELDEDDEEQLLEDELVEGQAVDDVAKALHAVLRAHGTSYVAIFERMLPLARKYLQMEHDAAARQWAICVFDDLVEFAGPASAAYAGEFLAAVAAGLRQTESTDLRQAAAYGVGVMAAKGGDAYADFVVSTALPAMLDMLARSDARHAENVFATENIVSALAKLLTAYGARMPADMHARVLQAWFAALPVCHDEEEVPGVYEFLLHVMGERPEALVGAGAGAASHLVKVVVEALALCTLPEELKQRLVALMQRTMGGLDDAAKRALWDEIPRAQQQALADKGLI</sequence>
<evidence type="ECO:0000256" key="1">
    <source>
        <dbReference type="ARBA" id="ARBA00004123"/>
    </source>
</evidence>
<evidence type="ECO:0000256" key="7">
    <source>
        <dbReference type="ARBA" id="ARBA00023242"/>
    </source>
</evidence>
<evidence type="ECO:0000256" key="3">
    <source>
        <dbReference type="ARBA" id="ARBA00022448"/>
    </source>
</evidence>
<organism evidence="9 10">
    <name type="scientific">Coemansia interrupta</name>
    <dbReference type="NCBI Taxonomy" id="1126814"/>
    <lineage>
        <taxon>Eukaryota</taxon>
        <taxon>Fungi</taxon>
        <taxon>Fungi incertae sedis</taxon>
        <taxon>Zoopagomycota</taxon>
        <taxon>Kickxellomycotina</taxon>
        <taxon>Kickxellomycetes</taxon>
        <taxon>Kickxellales</taxon>
        <taxon>Kickxellaceae</taxon>
        <taxon>Coemansia</taxon>
    </lineage>
</organism>
<dbReference type="GO" id="GO:0005737">
    <property type="term" value="C:cytoplasm"/>
    <property type="evidence" value="ECO:0007669"/>
    <property type="project" value="UniProtKB-SubCell"/>
</dbReference>
<accession>A0A9W8H666</accession>
<dbReference type="EMBL" id="JANBUM010000464">
    <property type="protein sequence ID" value="KAJ2776790.1"/>
    <property type="molecule type" value="Genomic_DNA"/>
</dbReference>
<keyword evidence="3" id="KW-0813">Transport</keyword>
<evidence type="ECO:0000259" key="8">
    <source>
        <dbReference type="PROSITE" id="PS50166"/>
    </source>
</evidence>
<dbReference type="InterPro" id="IPR057672">
    <property type="entry name" value="TPR_IPO4/5"/>
</dbReference>
<comment type="subcellular location">
    <subcellularLocation>
        <location evidence="2">Cytoplasm</location>
    </subcellularLocation>
    <subcellularLocation>
        <location evidence="1">Nucleus</location>
    </subcellularLocation>
</comment>
<dbReference type="Pfam" id="PF18808">
    <property type="entry name" value="Importin_rep_4"/>
    <property type="match status" value="1"/>
</dbReference>
<dbReference type="InterPro" id="IPR040122">
    <property type="entry name" value="Importin_beta"/>
</dbReference>
<keyword evidence="7" id="KW-0539">Nucleus</keyword>
<evidence type="ECO:0000256" key="6">
    <source>
        <dbReference type="ARBA" id="ARBA00022927"/>
    </source>
</evidence>
<dbReference type="Pfam" id="PF18829">
    <property type="entry name" value="Importin_rep_6"/>
    <property type="match status" value="1"/>
</dbReference>
<dbReference type="PROSITE" id="PS50166">
    <property type="entry name" value="IMPORTIN_B_NT"/>
    <property type="match status" value="1"/>
</dbReference>
<keyword evidence="4" id="KW-0963">Cytoplasm</keyword>
<dbReference type="InterPro" id="IPR041389">
    <property type="entry name" value="Importin_rep_6"/>
</dbReference>
<evidence type="ECO:0000256" key="5">
    <source>
        <dbReference type="ARBA" id="ARBA00022737"/>
    </source>
</evidence>
<dbReference type="AlphaFoldDB" id="A0A9W8H666"/>
<dbReference type="InterPro" id="IPR011989">
    <property type="entry name" value="ARM-like"/>
</dbReference>
<dbReference type="InterPro" id="IPR041653">
    <property type="entry name" value="Importin_rep_4"/>
</dbReference>
<dbReference type="InterPro" id="IPR016024">
    <property type="entry name" value="ARM-type_fold"/>
</dbReference>
<keyword evidence="5" id="KW-0677">Repeat</keyword>
<dbReference type="Proteomes" id="UP001140172">
    <property type="component" value="Unassembled WGS sequence"/>
</dbReference>
<dbReference type="SMART" id="SM01349">
    <property type="entry name" value="TOG"/>
    <property type="match status" value="1"/>
</dbReference>
<dbReference type="Gene3D" id="1.25.10.10">
    <property type="entry name" value="Leucine-rich Repeat Variant"/>
    <property type="match status" value="1"/>
</dbReference>
<evidence type="ECO:0000256" key="4">
    <source>
        <dbReference type="ARBA" id="ARBA00022490"/>
    </source>
</evidence>
<evidence type="ECO:0000313" key="9">
    <source>
        <dbReference type="EMBL" id="KAJ2776790.1"/>
    </source>
</evidence>
<comment type="caution">
    <text evidence="9">The sequence shown here is derived from an EMBL/GenBank/DDBJ whole genome shotgun (WGS) entry which is preliminary data.</text>
</comment>
<name>A0A9W8H666_9FUNG</name>
<proteinExistence type="predicted"/>
<protein>
    <submittedName>
        <fullName evidence="9">Importin subunit beta-3</fullName>
    </submittedName>
</protein>
<evidence type="ECO:0000256" key="2">
    <source>
        <dbReference type="ARBA" id="ARBA00004496"/>
    </source>
</evidence>
<dbReference type="InterPro" id="IPR034085">
    <property type="entry name" value="TOG"/>
</dbReference>
<dbReference type="InterPro" id="IPR001494">
    <property type="entry name" value="Importin-beta_N"/>
</dbReference>